<dbReference type="EMBL" id="CP007151">
    <property type="protein sequence ID" value="AHI30214.1"/>
    <property type="molecule type" value="Genomic_DNA"/>
</dbReference>
<organism evidence="2 3">
    <name type="scientific">Marinobacter similis</name>
    <dbReference type="NCBI Taxonomy" id="1420916"/>
    <lineage>
        <taxon>Bacteria</taxon>
        <taxon>Pseudomonadati</taxon>
        <taxon>Pseudomonadota</taxon>
        <taxon>Gammaproteobacteria</taxon>
        <taxon>Pseudomonadales</taxon>
        <taxon>Marinobacteraceae</taxon>
        <taxon>Marinobacter</taxon>
    </lineage>
</organism>
<dbReference type="OrthoDB" id="6380601at2"/>
<dbReference type="HOGENOM" id="CLU_1568868_0_0_6"/>
<reference evidence="2 3" key="1">
    <citation type="journal article" date="2014" name="Genome Announc.">
        <title>Draft Genome Sequences of Marinobacter similis A3d10T and Marinobacter salarius R9SW1T.</title>
        <authorList>
            <person name="Ivanova E.P."/>
            <person name="Ng H.J."/>
            <person name="Webb H.K."/>
            <person name="Feng G."/>
            <person name="Oshima K."/>
            <person name="Hattori M."/>
            <person name="Ohkuma M."/>
            <person name="Sergeev A.F."/>
            <person name="Mikhailov V.V."/>
            <person name="Crawford R.J."/>
            <person name="Sawabe T."/>
        </authorList>
    </citation>
    <scope>NUCLEOTIDE SEQUENCE [LARGE SCALE GENOMIC DNA]</scope>
    <source>
        <strain evidence="2 3">A3d10</strain>
    </source>
</reference>
<feature type="signal peptide" evidence="1">
    <location>
        <begin position="1"/>
        <end position="23"/>
    </location>
</feature>
<dbReference type="Proteomes" id="UP000061489">
    <property type="component" value="Chromosome"/>
</dbReference>
<dbReference type="STRING" id="1420916.AU14_15575"/>
<evidence type="ECO:0000313" key="3">
    <source>
        <dbReference type="Proteomes" id="UP000061489"/>
    </source>
</evidence>
<protein>
    <recommendedName>
        <fullName evidence="4">Outer membrane protein beta-barrel domain-containing protein</fullName>
    </recommendedName>
</protein>
<dbReference type="SUPFAM" id="SSF56935">
    <property type="entry name" value="Porins"/>
    <property type="match status" value="1"/>
</dbReference>
<dbReference type="AlphaFoldDB" id="W5YMR2"/>
<proteinExistence type="predicted"/>
<keyword evidence="3" id="KW-1185">Reference proteome</keyword>
<dbReference type="KEGG" id="msx:AU14_15575"/>
<evidence type="ECO:0000256" key="1">
    <source>
        <dbReference type="SAM" id="SignalP"/>
    </source>
</evidence>
<keyword evidence="1" id="KW-0732">Signal</keyword>
<dbReference type="RefSeq" id="WP_041342100.1">
    <property type="nucleotide sequence ID" value="NZ_CP007151.1"/>
</dbReference>
<name>W5YMR2_9GAMM</name>
<evidence type="ECO:0008006" key="4">
    <source>
        <dbReference type="Google" id="ProtNLM"/>
    </source>
</evidence>
<accession>W5YMR2</accession>
<sequence>MQRFSRVLPLIVLAGGLSMTSQAASVGGHVTTGYEYDSNLNVDELDQSTGESGNAWVLGAGAEAEGQPLENLTITGTYDFTSRDYRDSEDFDRTLHLASLDLSYDFDAVTVGASHHYSHATLAADPFLDYNSSSVYVGKLVGDDVYLRASCWTNARTLRTTRLGTPAPGA</sequence>
<evidence type="ECO:0000313" key="2">
    <source>
        <dbReference type="EMBL" id="AHI30214.1"/>
    </source>
</evidence>
<gene>
    <name evidence="2" type="ORF">AU14_15575</name>
</gene>
<feature type="chain" id="PRO_5004874781" description="Outer membrane protein beta-barrel domain-containing protein" evidence="1">
    <location>
        <begin position="24"/>
        <end position="170"/>
    </location>
</feature>